<evidence type="ECO:0000256" key="7">
    <source>
        <dbReference type="ARBA" id="ARBA00022793"/>
    </source>
</evidence>
<gene>
    <name evidence="10" type="primary">hemE</name>
    <name evidence="15" type="ORF">A3G33_10565</name>
</gene>
<feature type="binding site" evidence="10">
    <location>
        <begin position="25"/>
        <end position="29"/>
    </location>
    <ligand>
        <name>substrate</name>
    </ligand>
</feature>
<evidence type="ECO:0000256" key="10">
    <source>
        <dbReference type="HAMAP-Rule" id="MF_00218"/>
    </source>
</evidence>
<accession>A0A1G1KR98</accession>
<dbReference type="PANTHER" id="PTHR21091">
    <property type="entry name" value="METHYLTETRAHYDROFOLATE:HOMOCYSTEINE METHYLTRANSFERASE RELATED"/>
    <property type="match status" value="1"/>
</dbReference>
<comment type="catalytic activity">
    <reaction evidence="10 11">
        <text>uroporphyrinogen III + 4 H(+) = coproporphyrinogen III + 4 CO2</text>
        <dbReference type="Rhea" id="RHEA:19865"/>
        <dbReference type="ChEBI" id="CHEBI:15378"/>
        <dbReference type="ChEBI" id="CHEBI:16526"/>
        <dbReference type="ChEBI" id="CHEBI:57308"/>
        <dbReference type="ChEBI" id="CHEBI:57309"/>
        <dbReference type="EC" id="4.1.1.37"/>
    </reaction>
</comment>
<dbReference type="GO" id="GO:0006782">
    <property type="term" value="P:protoporphyrinogen IX biosynthetic process"/>
    <property type="evidence" value="ECO:0007669"/>
    <property type="project" value="UniProtKB-UniRule"/>
</dbReference>
<dbReference type="GO" id="GO:0005829">
    <property type="term" value="C:cytosol"/>
    <property type="evidence" value="ECO:0007669"/>
    <property type="project" value="UniProtKB-SubCell"/>
</dbReference>
<evidence type="ECO:0000256" key="3">
    <source>
        <dbReference type="ARBA" id="ARBA00009935"/>
    </source>
</evidence>
<evidence type="ECO:0000256" key="11">
    <source>
        <dbReference type="RuleBase" id="RU000554"/>
    </source>
</evidence>
<dbReference type="Gene3D" id="3.20.20.210">
    <property type="match status" value="1"/>
</dbReference>
<comment type="subcellular location">
    <subcellularLocation>
        <location evidence="1">Cytoplasm</location>
        <location evidence="1">Cytosol</location>
    </subcellularLocation>
</comment>
<comment type="similarity">
    <text evidence="3 10 12">Belongs to the uroporphyrinogen decarboxylase family.</text>
</comment>
<evidence type="ECO:0000256" key="1">
    <source>
        <dbReference type="ARBA" id="ARBA00004514"/>
    </source>
</evidence>
<dbReference type="InterPro" id="IPR006361">
    <property type="entry name" value="Uroporphyrinogen_deCO2ase_HemE"/>
</dbReference>
<comment type="subunit">
    <text evidence="4 10">Homodimer.</text>
</comment>
<evidence type="ECO:0000256" key="6">
    <source>
        <dbReference type="ARBA" id="ARBA00022490"/>
    </source>
</evidence>
<feature type="domain" description="Uroporphyrinogen decarboxylase (URO-D)" evidence="14">
    <location>
        <begin position="139"/>
        <end position="155"/>
    </location>
</feature>
<dbReference type="HAMAP" id="MF_00218">
    <property type="entry name" value="URO_D"/>
    <property type="match status" value="1"/>
</dbReference>
<keyword evidence="8 10" id="KW-0456">Lyase</keyword>
<feature type="site" description="Transition state stabilizer" evidence="10">
    <location>
        <position position="74"/>
    </location>
</feature>
<organism evidence="15 16">
    <name type="scientific">Candidatus Danuiimicrobium aquiferis</name>
    <dbReference type="NCBI Taxonomy" id="1801832"/>
    <lineage>
        <taxon>Bacteria</taxon>
        <taxon>Pseudomonadati</taxon>
        <taxon>Candidatus Omnitrophota</taxon>
        <taxon>Candidatus Danuiimicrobium</taxon>
    </lineage>
</organism>
<comment type="caution">
    <text evidence="15">The sequence shown here is derived from an EMBL/GenBank/DDBJ whole genome shotgun (WGS) entry which is preliminary data.</text>
</comment>
<reference evidence="15 16" key="1">
    <citation type="journal article" date="2016" name="Nat. Commun.">
        <title>Thousands of microbial genomes shed light on interconnected biogeochemical processes in an aquifer system.</title>
        <authorList>
            <person name="Anantharaman K."/>
            <person name="Brown C.T."/>
            <person name="Hug L.A."/>
            <person name="Sharon I."/>
            <person name="Castelle C.J."/>
            <person name="Probst A.J."/>
            <person name="Thomas B.C."/>
            <person name="Singh A."/>
            <person name="Wilkins M.J."/>
            <person name="Karaoz U."/>
            <person name="Brodie E.L."/>
            <person name="Williams K.H."/>
            <person name="Hubbard S.S."/>
            <person name="Banfield J.F."/>
        </authorList>
    </citation>
    <scope>NUCLEOTIDE SEQUENCE [LARGE SCALE GENOMIC DNA]</scope>
</reference>
<dbReference type="GO" id="GO:0004853">
    <property type="term" value="F:uroporphyrinogen decarboxylase activity"/>
    <property type="evidence" value="ECO:0007669"/>
    <property type="project" value="UniProtKB-UniRule"/>
</dbReference>
<proteinExistence type="inferred from homology"/>
<comment type="caution">
    <text evidence="10">Lacks conserved residue(s) required for the propagation of feature annotation.</text>
</comment>
<evidence type="ECO:0000256" key="4">
    <source>
        <dbReference type="ARBA" id="ARBA00011738"/>
    </source>
</evidence>
<dbReference type="SUPFAM" id="SSF51726">
    <property type="entry name" value="UROD/MetE-like"/>
    <property type="match status" value="1"/>
</dbReference>
<name>A0A1G1KR98_9BACT</name>
<feature type="domain" description="Uroporphyrinogen decarboxylase (URO-D)" evidence="13">
    <location>
        <begin position="20"/>
        <end position="29"/>
    </location>
</feature>
<dbReference type="PROSITE" id="PS00907">
    <property type="entry name" value="UROD_2"/>
    <property type="match status" value="1"/>
</dbReference>
<evidence type="ECO:0000256" key="5">
    <source>
        <dbReference type="ARBA" id="ARBA00012288"/>
    </source>
</evidence>
<evidence type="ECO:0000313" key="15">
    <source>
        <dbReference type="EMBL" id="OGW95484.1"/>
    </source>
</evidence>
<feature type="binding site" evidence="10">
    <location>
        <position position="151"/>
    </location>
    <ligand>
        <name>substrate</name>
    </ligand>
</feature>
<keyword evidence="9 10" id="KW-0627">Porphyrin biosynthesis</keyword>
<comment type="function">
    <text evidence="10">Catalyzes the decarboxylation of four acetate groups of uroporphyrinogen-III to yield coproporphyrinogen-III.</text>
</comment>
<evidence type="ECO:0000256" key="8">
    <source>
        <dbReference type="ARBA" id="ARBA00023239"/>
    </source>
</evidence>
<keyword evidence="6 10" id="KW-0963">Cytoplasm</keyword>
<evidence type="ECO:0000256" key="9">
    <source>
        <dbReference type="ARBA" id="ARBA00023244"/>
    </source>
</evidence>
<dbReference type="PROSITE" id="PS00906">
    <property type="entry name" value="UROD_1"/>
    <property type="match status" value="1"/>
</dbReference>
<dbReference type="Proteomes" id="UP000178187">
    <property type="component" value="Unassembled WGS sequence"/>
</dbReference>
<dbReference type="NCBIfam" id="TIGR01464">
    <property type="entry name" value="hemE"/>
    <property type="match status" value="1"/>
</dbReference>
<dbReference type="CDD" id="cd00717">
    <property type="entry name" value="URO-D"/>
    <property type="match status" value="1"/>
</dbReference>
<dbReference type="EC" id="4.1.1.37" evidence="5 10"/>
<protein>
    <recommendedName>
        <fullName evidence="5 10">Uroporphyrinogen decarboxylase</fullName>
        <shortName evidence="10">UPD</shortName>
        <shortName evidence="10">URO-D</shortName>
        <ecNumber evidence="5 10">4.1.1.37</ecNumber>
    </recommendedName>
</protein>
<dbReference type="FunFam" id="3.20.20.210:FF:000008">
    <property type="entry name" value="Uroporphyrinogen decarboxylase"/>
    <property type="match status" value="1"/>
</dbReference>
<dbReference type="AlphaFoldDB" id="A0A1G1KR98"/>
<dbReference type="InterPro" id="IPR038071">
    <property type="entry name" value="UROD/MetE-like_sf"/>
</dbReference>
<feature type="binding site" evidence="10">
    <location>
        <position position="319"/>
    </location>
    <ligand>
        <name>substrate</name>
    </ligand>
</feature>
<evidence type="ECO:0000256" key="2">
    <source>
        <dbReference type="ARBA" id="ARBA00004804"/>
    </source>
</evidence>
<evidence type="ECO:0000259" key="13">
    <source>
        <dbReference type="PROSITE" id="PS00906"/>
    </source>
</evidence>
<keyword evidence="7 10" id="KW-0210">Decarboxylase</keyword>
<dbReference type="InterPro" id="IPR000257">
    <property type="entry name" value="Uroporphyrinogen_deCOase"/>
</dbReference>
<feature type="binding site" evidence="10">
    <location>
        <position position="74"/>
    </location>
    <ligand>
        <name>substrate</name>
    </ligand>
</feature>
<evidence type="ECO:0000313" key="16">
    <source>
        <dbReference type="Proteomes" id="UP000178187"/>
    </source>
</evidence>
<dbReference type="Pfam" id="PF01208">
    <property type="entry name" value="URO-D"/>
    <property type="match status" value="1"/>
</dbReference>
<dbReference type="PANTHER" id="PTHR21091:SF169">
    <property type="entry name" value="UROPORPHYRINOGEN DECARBOXYLASE"/>
    <property type="match status" value="1"/>
</dbReference>
<sequence>MRKKSEFLRACRGEKTSYTPIWLMRQAGRYMKEYRDIRDKVSFLDLCKNPNLCAEVAVTAQEKIGADAAILFSDLLLILEPFGFGLEYTKDHGPVITGRIESKRDVEKLSGGFHKESLQFVFDAVRQTRKSLKPAVPLIGFSGAPFTLAAYILEGGTSRTFLSTKQFMFSNPETWHLLMEKVSSAVIDYLNGQIEAGADAVQLFDSWVGCLGAEDYREYVLPYSRRVIDGIKKDVPLIHFGTGTGMFLKSFGEAGGDVIGIDHHIRLDQALEVIGYTVGIQGNLDPAMLCCPIDTIRKSVKRILEQVGERPGHIFNLGHGVLPTTPVENVIRLVEMVHEMSA</sequence>
<comment type="pathway">
    <text evidence="2 10 11">Porphyrin-containing compound metabolism; protoporphyrin-IX biosynthesis; coproporphyrinogen-III from 5-aminolevulinate: step 4/4.</text>
</comment>
<dbReference type="EMBL" id="MHFR01000063">
    <property type="protein sequence ID" value="OGW95484.1"/>
    <property type="molecule type" value="Genomic_DNA"/>
</dbReference>
<evidence type="ECO:0000256" key="12">
    <source>
        <dbReference type="RuleBase" id="RU004169"/>
    </source>
</evidence>
<evidence type="ECO:0000259" key="14">
    <source>
        <dbReference type="PROSITE" id="PS00907"/>
    </source>
</evidence>
<dbReference type="UniPathway" id="UPA00251">
    <property type="reaction ID" value="UER00321"/>
</dbReference>
<feature type="binding site" evidence="10">
    <location>
        <position position="206"/>
    </location>
    <ligand>
        <name>substrate</name>
    </ligand>
</feature>